<keyword evidence="4" id="KW-0121">Carboxypeptidase</keyword>
<dbReference type="InterPro" id="IPR012338">
    <property type="entry name" value="Beta-lactam/transpept-like"/>
</dbReference>
<dbReference type="InterPro" id="IPR001264">
    <property type="entry name" value="Glyco_trans_51"/>
</dbReference>
<feature type="region of interest" description="Disordered" evidence="12">
    <location>
        <begin position="703"/>
        <end position="746"/>
    </location>
</feature>
<keyword evidence="8" id="KW-0378">Hydrolase</keyword>
<dbReference type="Gene3D" id="1.10.3810.10">
    <property type="entry name" value="Biosynthetic peptidoglycan transglycosylase-like"/>
    <property type="match status" value="1"/>
</dbReference>
<name>A0ABW4K629_9HYPH</name>
<dbReference type="SUPFAM" id="SSF56601">
    <property type="entry name" value="beta-lactamase/transpeptidase-like"/>
    <property type="match status" value="1"/>
</dbReference>
<proteinExistence type="inferred from homology"/>
<sequence length="756" mass="81131">MAIGRGSGRNERLEPRFDAHPEASFDLRLTADDRPSNGGRAEPRLDPRSEPPLSDGRREPTFSATREDSEPPREKLSYWAWVMGRSRPAKRRGSNGGGRPPKRRSGLFGRLVSLVVVLGLFGAVGAGGVVAYYASGLPPTDKLEIPKRPPNVVIAALDGKPVANRGETGGAQVPLSDMPKFVPQAFIAIEDRRFYDHWGVDFIGLARAMKTNLEHGTLVQGGSTLTQQLAKNLFLTPERSLERKVQEAVLAFWLERKFGKDKILEMYLNRVYFGAGAYGVEAASQRYFGKSVRKINISEAATLAGLVKAPSRLSPTRDPDGARARADLVLSSMADEGYIGRDEANRAFKLHPPSPAPKPEGAVGYAADWVMEQLDGLVGLYDEDLTVQTTIDSALQTEAERDLSEAIAKRGGALKVTQGALVSLAPDGAVRALVGGRSYADSQFNRAVSAKRQPGSAFKPFVYLTALELGLTPDAVRVDAPLKIKGWTPENYSRRYSGPMTLTDALAHSVNTVAVRLGVEVGPVNVVRTAERMGISSRLTPNPSVALGTSEVTPLELAAAYAPFANGGMAAKPYIVTRVTTADGEVLFNRRPDAPQEVVDIERVGMMNAMLSETIRSGTAKGAVLPGWPAAGKTGTSQDFRDAWFVGYTSHLVTAVWLGNDDNSPTKKASGGGLPVQIWSRFMTAAHRGAAVAALPGDWSPQVAGYEEPGDVYQTGPGGSADEPDGRWVEAPPPQRRARRDDGGPLGFLRGLFGGL</sequence>
<dbReference type="EMBL" id="JBHUER010000002">
    <property type="protein sequence ID" value="MFD1702028.1"/>
    <property type="molecule type" value="Genomic_DNA"/>
</dbReference>
<dbReference type="Pfam" id="PF00905">
    <property type="entry name" value="Transpeptidase"/>
    <property type="match status" value="1"/>
</dbReference>
<dbReference type="Pfam" id="PF00912">
    <property type="entry name" value="Transgly"/>
    <property type="match status" value="1"/>
</dbReference>
<feature type="region of interest" description="Disordered" evidence="12">
    <location>
        <begin position="1"/>
        <end position="71"/>
    </location>
</feature>
<evidence type="ECO:0000259" key="15">
    <source>
        <dbReference type="Pfam" id="PF00912"/>
    </source>
</evidence>
<evidence type="ECO:0000313" key="17">
    <source>
        <dbReference type="Proteomes" id="UP001597308"/>
    </source>
</evidence>
<dbReference type="PANTHER" id="PTHR32282:SF33">
    <property type="entry name" value="PEPTIDOGLYCAN GLYCOSYLTRANSFERASE"/>
    <property type="match status" value="1"/>
</dbReference>
<evidence type="ECO:0000256" key="13">
    <source>
        <dbReference type="SAM" id="Phobius"/>
    </source>
</evidence>
<evidence type="ECO:0000256" key="1">
    <source>
        <dbReference type="ARBA" id="ARBA00004752"/>
    </source>
</evidence>
<comment type="catalytic activity">
    <reaction evidence="11">
        <text>[GlcNAc-(1-&gt;4)-Mur2Ac(oyl-L-Ala-gamma-D-Glu-L-Lys-D-Ala-D-Ala)](n)-di-trans,octa-cis-undecaprenyl diphosphate + beta-D-GlcNAc-(1-&gt;4)-Mur2Ac(oyl-L-Ala-gamma-D-Glu-L-Lys-D-Ala-D-Ala)-di-trans,octa-cis-undecaprenyl diphosphate = [GlcNAc-(1-&gt;4)-Mur2Ac(oyl-L-Ala-gamma-D-Glu-L-Lys-D-Ala-D-Ala)](n+1)-di-trans,octa-cis-undecaprenyl diphosphate + di-trans,octa-cis-undecaprenyl diphosphate + H(+)</text>
        <dbReference type="Rhea" id="RHEA:23708"/>
        <dbReference type="Rhea" id="RHEA-COMP:9602"/>
        <dbReference type="Rhea" id="RHEA-COMP:9603"/>
        <dbReference type="ChEBI" id="CHEBI:15378"/>
        <dbReference type="ChEBI" id="CHEBI:58405"/>
        <dbReference type="ChEBI" id="CHEBI:60033"/>
        <dbReference type="ChEBI" id="CHEBI:78435"/>
        <dbReference type="EC" id="2.4.99.28"/>
    </reaction>
</comment>
<comment type="similarity">
    <text evidence="2">In the C-terminal section; belongs to the transpeptidase family.</text>
</comment>
<dbReference type="Proteomes" id="UP001597308">
    <property type="component" value="Unassembled WGS sequence"/>
</dbReference>
<comment type="caution">
    <text evidence="16">The sequence shown here is derived from an EMBL/GenBank/DDBJ whole genome shotgun (WGS) entry which is preliminary data.</text>
</comment>
<evidence type="ECO:0000256" key="2">
    <source>
        <dbReference type="ARBA" id="ARBA00007090"/>
    </source>
</evidence>
<feature type="domain" description="Glycosyl transferase family 51" evidence="15">
    <location>
        <begin position="167"/>
        <end position="333"/>
    </location>
</feature>
<dbReference type="PANTHER" id="PTHR32282">
    <property type="entry name" value="BINDING PROTEIN TRANSPEPTIDASE, PUTATIVE-RELATED"/>
    <property type="match status" value="1"/>
</dbReference>
<protein>
    <recommendedName>
        <fullName evidence="10">peptidoglycan glycosyltransferase</fullName>
        <ecNumber evidence="10">2.4.99.28</ecNumber>
    </recommendedName>
</protein>
<keyword evidence="7 16" id="KW-0808">Transferase</keyword>
<keyword evidence="5" id="KW-0645">Protease</keyword>
<organism evidence="16 17">
    <name type="scientific">Methylopila henanensis</name>
    <dbReference type="NCBI Taxonomy" id="873516"/>
    <lineage>
        <taxon>Bacteria</taxon>
        <taxon>Pseudomonadati</taxon>
        <taxon>Pseudomonadota</taxon>
        <taxon>Alphaproteobacteria</taxon>
        <taxon>Hyphomicrobiales</taxon>
        <taxon>Methylopilaceae</taxon>
        <taxon>Methylopila</taxon>
    </lineage>
</organism>
<dbReference type="InterPro" id="IPR001460">
    <property type="entry name" value="PCN-bd_Tpept"/>
</dbReference>
<evidence type="ECO:0000256" key="6">
    <source>
        <dbReference type="ARBA" id="ARBA00022676"/>
    </source>
</evidence>
<evidence type="ECO:0000256" key="8">
    <source>
        <dbReference type="ARBA" id="ARBA00022801"/>
    </source>
</evidence>
<dbReference type="SUPFAM" id="SSF53955">
    <property type="entry name" value="Lysozyme-like"/>
    <property type="match status" value="1"/>
</dbReference>
<comment type="similarity">
    <text evidence="3">In the N-terminal section; belongs to the glycosyltransferase 51 family.</text>
</comment>
<evidence type="ECO:0000256" key="11">
    <source>
        <dbReference type="ARBA" id="ARBA00049902"/>
    </source>
</evidence>
<evidence type="ECO:0000313" key="16">
    <source>
        <dbReference type="EMBL" id="MFD1702028.1"/>
    </source>
</evidence>
<evidence type="ECO:0000256" key="12">
    <source>
        <dbReference type="SAM" id="MobiDB-lite"/>
    </source>
</evidence>
<accession>A0ABW4K629</accession>
<evidence type="ECO:0000256" key="9">
    <source>
        <dbReference type="ARBA" id="ARBA00023268"/>
    </source>
</evidence>
<keyword evidence="13" id="KW-0812">Transmembrane</keyword>
<keyword evidence="9" id="KW-0511">Multifunctional enzyme</keyword>
<feature type="compositionally biased region" description="Basic and acidic residues" evidence="12">
    <location>
        <begin position="8"/>
        <end position="71"/>
    </location>
</feature>
<dbReference type="RefSeq" id="WP_378796992.1">
    <property type="nucleotide sequence ID" value="NZ_JBHUER010000002.1"/>
</dbReference>
<evidence type="ECO:0000259" key="14">
    <source>
        <dbReference type="Pfam" id="PF00905"/>
    </source>
</evidence>
<dbReference type="InterPro" id="IPR023346">
    <property type="entry name" value="Lysozyme-like_dom_sf"/>
</dbReference>
<feature type="transmembrane region" description="Helical" evidence="13">
    <location>
        <begin position="111"/>
        <end position="134"/>
    </location>
</feature>
<dbReference type="NCBIfam" id="TIGR02074">
    <property type="entry name" value="PBP_1a_fam"/>
    <property type="match status" value="1"/>
</dbReference>
<evidence type="ECO:0000256" key="10">
    <source>
        <dbReference type="ARBA" id="ARBA00044770"/>
    </source>
</evidence>
<evidence type="ECO:0000256" key="7">
    <source>
        <dbReference type="ARBA" id="ARBA00022679"/>
    </source>
</evidence>
<evidence type="ECO:0000256" key="5">
    <source>
        <dbReference type="ARBA" id="ARBA00022670"/>
    </source>
</evidence>
<comment type="pathway">
    <text evidence="1">Cell wall biogenesis; peptidoglycan biosynthesis.</text>
</comment>
<dbReference type="InterPro" id="IPR050396">
    <property type="entry name" value="Glycosyltr_51/Transpeptidase"/>
</dbReference>
<keyword evidence="13" id="KW-1133">Transmembrane helix</keyword>
<evidence type="ECO:0000256" key="4">
    <source>
        <dbReference type="ARBA" id="ARBA00022645"/>
    </source>
</evidence>
<dbReference type="InterPro" id="IPR036950">
    <property type="entry name" value="PBP_transglycosylase"/>
</dbReference>
<keyword evidence="13" id="KW-0472">Membrane</keyword>
<keyword evidence="17" id="KW-1185">Reference proteome</keyword>
<gene>
    <name evidence="16" type="ORF">ACFSCV_03330</name>
</gene>
<feature type="domain" description="Penicillin-binding protein transpeptidase" evidence="14">
    <location>
        <begin position="426"/>
        <end position="651"/>
    </location>
</feature>
<dbReference type="EC" id="2.4.99.28" evidence="10"/>
<dbReference type="GO" id="GO:0016757">
    <property type="term" value="F:glycosyltransferase activity"/>
    <property type="evidence" value="ECO:0007669"/>
    <property type="project" value="UniProtKB-KW"/>
</dbReference>
<dbReference type="Gene3D" id="3.40.710.10">
    <property type="entry name" value="DD-peptidase/beta-lactamase superfamily"/>
    <property type="match status" value="1"/>
</dbReference>
<evidence type="ECO:0000256" key="3">
    <source>
        <dbReference type="ARBA" id="ARBA00007739"/>
    </source>
</evidence>
<keyword evidence="6 16" id="KW-0328">Glycosyltransferase</keyword>
<reference evidence="17" key="1">
    <citation type="journal article" date="2019" name="Int. J. Syst. Evol. Microbiol.">
        <title>The Global Catalogue of Microorganisms (GCM) 10K type strain sequencing project: providing services to taxonomists for standard genome sequencing and annotation.</title>
        <authorList>
            <consortium name="The Broad Institute Genomics Platform"/>
            <consortium name="The Broad Institute Genome Sequencing Center for Infectious Disease"/>
            <person name="Wu L."/>
            <person name="Ma J."/>
        </authorList>
    </citation>
    <scope>NUCLEOTIDE SEQUENCE [LARGE SCALE GENOMIC DNA]</scope>
    <source>
        <strain evidence="17">KCTC 23707</strain>
    </source>
</reference>